<accession>A0A8H4QEA8</accession>
<feature type="transmembrane region" description="Helical" evidence="2">
    <location>
        <begin position="224"/>
        <end position="246"/>
    </location>
</feature>
<feature type="compositionally biased region" description="Low complexity" evidence="1">
    <location>
        <begin position="375"/>
        <end position="390"/>
    </location>
</feature>
<feature type="region of interest" description="Disordered" evidence="1">
    <location>
        <begin position="408"/>
        <end position="455"/>
    </location>
</feature>
<evidence type="ECO:0000313" key="3">
    <source>
        <dbReference type="EMBL" id="KAF4595944.1"/>
    </source>
</evidence>
<feature type="region of interest" description="Disordered" evidence="1">
    <location>
        <begin position="1"/>
        <end position="160"/>
    </location>
</feature>
<feature type="compositionally biased region" description="Low complexity" evidence="1">
    <location>
        <begin position="189"/>
        <end position="200"/>
    </location>
</feature>
<dbReference type="EMBL" id="JAACLJ010000001">
    <property type="protein sequence ID" value="KAF4595944.1"/>
    <property type="molecule type" value="Genomic_DNA"/>
</dbReference>
<keyword evidence="2 3" id="KW-0812">Transmembrane</keyword>
<keyword evidence="2" id="KW-0472">Membrane</keyword>
<dbReference type="Proteomes" id="UP000562929">
    <property type="component" value="Unassembled WGS sequence"/>
</dbReference>
<dbReference type="AlphaFoldDB" id="A0A8H4QEA8"/>
<evidence type="ECO:0000256" key="2">
    <source>
        <dbReference type="SAM" id="Phobius"/>
    </source>
</evidence>
<feature type="compositionally biased region" description="Low complexity" evidence="1">
    <location>
        <begin position="127"/>
        <end position="160"/>
    </location>
</feature>
<comment type="caution">
    <text evidence="3">The sequence shown here is derived from an EMBL/GenBank/DDBJ whole genome shotgun (WGS) entry which is preliminary data.</text>
</comment>
<feature type="compositionally biased region" description="Low complexity" evidence="1">
    <location>
        <begin position="45"/>
        <end position="72"/>
    </location>
</feature>
<evidence type="ECO:0000256" key="1">
    <source>
        <dbReference type="SAM" id="MobiDB-lite"/>
    </source>
</evidence>
<gene>
    <name evidence="3" type="ORF">GQ602_001557</name>
</gene>
<feature type="region of interest" description="Disordered" evidence="1">
    <location>
        <begin position="180"/>
        <end position="200"/>
    </location>
</feature>
<reference evidence="3 4" key="1">
    <citation type="journal article" date="2020" name="G3 (Bethesda)">
        <title>Genetic Underpinnings of Host Manipulation by Ophiocordyceps as Revealed by Comparative Transcriptomics.</title>
        <authorList>
            <person name="Will I."/>
            <person name="Das B."/>
            <person name="Trinh T."/>
            <person name="Brachmann A."/>
            <person name="Ohm R.A."/>
            <person name="de Bekker C."/>
        </authorList>
    </citation>
    <scope>NUCLEOTIDE SEQUENCE [LARGE SCALE GENOMIC DNA]</scope>
    <source>
        <strain evidence="3 4">EC05</strain>
    </source>
</reference>
<keyword evidence="4" id="KW-1185">Reference proteome</keyword>
<organism evidence="3 4">
    <name type="scientific">Ophiocordyceps camponoti-floridani</name>
    <dbReference type="NCBI Taxonomy" id="2030778"/>
    <lineage>
        <taxon>Eukaryota</taxon>
        <taxon>Fungi</taxon>
        <taxon>Dikarya</taxon>
        <taxon>Ascomycota</taxon>
        <taxon>Pezizomycotina</taxon>
        <taxon>Sordariomycetes</taxon>
        <taxon>Hypocreomycetidae</taxon>
        <taxon>Hypocreales</taxon>
        <taxon>Ophiocordycipitaceae</taxon>
        <taxon>Ophiocordyceps</taxon>
    </lineage>
</organism>
<feature type="compositionally biased region" description="Polar residues" evidence="1">
    <location>
        <begin position="438"/>
        <end position="455"/>
    </location>
</feature>
<feature type="region of interest" description="Disordered" evidence="1">
    <location>
        <begin position="298"/>
        <end position="390"/>
    </location>
</feature>
<name>A0A8H4QEA8_9HYPO</name>
<feature type="compositionally biased region" description="Polar residues" evidence="1">
    <location>
        <begin position="32"/>
        <end position="44"/>
    </location>
</feature>
<keyword evidence="2" id="KW-1133">Transmembrane helix</keyword>
<dbReference type="OrthoDB" id="5411678at2759"/>
<sequence>MPPEPEPDINGANRSEAFQDKRPSRLADLNMSAPTSQAPTSVVESASTPSADHAAASSAVALPAAASSSSTPSNPPPAASASTRAAPLPSSSSPSSSPVPLPTQQAPPLVPSSSSSTTTPLQHASMATPTSAPTQPSSSSSPPVAVVPSSSSPQPEASSTVITVTSSNVATSVQVVTSTKTHAPVGGLSSSTATSSSPSSTSSAAAAAIETPSSATGLTQASKVAIGVVVPIAAIAFLAIVGLFWWKKRRARQEVEEQRRKEVEDYSYNPNADPTMPAVGHTVEHAYEAKDDGGYRGWGSTATTTGSGRGRKASTTMSGGAAGTYSDPASPVRANMSDARSGEALVDGSPTHEGEILGAMGPSAANNRGGDMRRGPSNASSSYSAAARSDGSDGAMYGNGAAGYYEQCGQNPYEQRPNDQGGGQAVIRDNPARRNTRIENSSHYPQQSAGIAQNF</sequence>
<protein>
    <submittedName>
        <fullName evidence="3">Transmembrane alpha-helix domain-containing protein</fullName>
    </submittedName>
</protein>
<evidence type="ECO:0000313" key="4">
    <source>
        <dbReference type="Proteomes" id="UP000562929"/>
    </source>
</evidence>
<proteinExistence type="predicted"/>
<feature type="compositionally biased region" description="Low complexity" evidence="1">
    <location>
        <begin position="79"/>
        <end position="98"/>
    </location>
</feature>